<dbReference type="AlphaFoldDB" id="A0A7S4KWV2"/>
<dbReference type="InterPro" id="IPR006068">
    <property type="entry name" value="ATPase_P-typ_cation-transptr_C"/>
</dbReference>
<dbReference type="GO" id="GO:0012505">
    <property type="term" value="C:endomembrane system"/>
    <property type="evidence" value="ECO:0007669"/>
    <property type="project" value="UniProtKB-SubCell"/>
</dbReference>
<keyword evidence="2 15" id="KW-0813">Transport</keyword>
<feature type="domain" description="Cation-transporting P-type ATPase N-terminal" evidence="17">
    <location>
        <begin position="26"/>
        <end position="102"/>
    </location>
</feature>
<evidence type="ECO:0000256" key="1">
    <source>
        <dbReference type="ARBA" id="ARBA00004127"/>
    </source>
</evidence>
<dbReference type="InterPro" id="IPR023214">
    <property type="entry name" value="HAD_sf"/>
</dbReference>
<evidence type="ECO:0000256" key="10">
    <source>
        <dbReference type="ARBA" id="ARBA00022967"/>
    </source>
</evidence>
<dbReference type="SFLD" id="SFLDF00027">
    <property type="entry name" value="p-type_atpase"/>
    <property type="match status" value="1"/>
</dbReference>
<dbReference type="InterPro" id="IPR018303">
    <property type="entry name" value="ATPase_P-typ_P_site"/>
</dbReference>
<feature type="transmembrane region" description="Helical" evidence="15">
    <location>
        <begin position="77"/>
        <end position="103"/>
    </location>
</feature>
<dbReference type="Pfam" id="PF13246">
    <property type="entry name" value="Cation_ATPase"/>
    <property type="match status" value="1"/>
</dbReference>
<dbReference type="SUPFAM" id="SSF56784">
    <property type="entry name" value="HAD-like"/>
    <property type="match status" value="1"/>
</dbReference>
<keyword evidence="13 15" id="KW-0472">Membrane</keyword>
<proteinExistence type="inferred from homology"/>
<evidence type="ECO:0000256" key="6">
    <source>
        <dbReference type="ARBA" id="ARBA00022741"/>
    </source>
</evidence>
<dbReference type="FunFam" id="2.70.150.10:FF:000029">
    <property type="entry name" value="Calcium-transporting ATPase"/>
    <property type="match status" value="1"/>
</dbReference>
<comment type="similarity">
    <text evidence="15">Belongs to the cation transport ATPase (P-type) (TC 3.A.3) family.</text>
</comment>
<feature type="transmembrane region" description="Helical" evidence="15">
    <location>
        <begin position="904"/>
        <end position="924"/>
    </location>
</feature>
<dbReference type="Pfam" id="PF00690">
    <property type="entry name" value="Cation_ATPase_N"/>
    <property type="match status" value="1"/>
</dbReference>
<keyword evidence="12 15" id="KW-0406">Ion transport</keyword>
<name>A0A7S4KWV2_9EUKA</name>
<feature type="transmembrane region" description="Helical" evidence="15">
    <location>
        <begin position="807"/>
        <end position="826"/>
    </location>
</feature>
<dbReference type="SMART" id="SM00831">
    <property type="entry name" value="Cation_ATPase_N"/>
    <property type="match status" value="1"/>
</dbReference>
<dbReference type="NCBIfam" id="TIGR01494">
    <property type="entry name" value="ATPase_P-type"/>
    <property type="match status" value="2"/>
</dbReference>
<dbReference type="Pfam" id="PF00122">
    <property type="entry name" value="E1-E2_ATPase"/>
    <property type="match status" value="1"/>
</dbReference>
<dbReference type="PANTHER" id="PTHR24093:SF369">
    <property type="entry name" value="CALCIUM-TRANSPORTING ATPASE"/>
    <property type="match status" value="1"/>
</dbReference>
<dbReference type="GO" id="GO:0005388">
    <property type="term" value="F:P-type calcium transporter activity"/>
    <property type="evidence" value="ECO:0007669"/>
    <property type="project" value="UniProtKB-EC"/>
</dbReference>
<feature type="transmembrane region" description="Helical" evidence="15">
    <location>
        <begin position="725"/>
        <end position="745"/>
    </location>
</feature>
<dbReference type="InterPro" id="IPR023298">
    <property type="entry name" value="ATPase_P-typ_TM_dom_sf"/>
</dbReference>
<dbReference type="NCBIfam" id="TIGR01517">
    <property type="entry name" value="ATPase-IIB_Ca"/>
    <property type="match status" value="1"/>
</dbReference>
<keyword evidence="4 15" id="KW-0812">Transmembrane</keyword>
<dbReference type="InterPro" id="IPR036412">
    <property type="entry name" value="HAD-like_sf"/>
</dbReference>
<evidence type="ECO:0000256" key="5">
    <source>
        <dbReference type="ARBA" id="ARBA00022723"/>
    </source>
</evidence>
<gene>
    <name evidence="18" type="ORF">NAES01612_LOCUS12469</name>
</gene>
<dbReference type="Gene3D" id="1.20.1110.10">
    <property type="entry name" value="Calcium-transporting ATPase, transmembrane domain"/>
    <property type="match status" value="1"/>
</dbReference>
<comment type="function">
    <text evidence="15">Catalyzes the hydrolysis of ATP coupled with the transport of calcium.</text>
</comment>
<dbReference type="InterPro" id="IPR001757">
    <property type="entry name" value="P_typ_ATPase"/>
</dbReference>
<accession>A0A7S4KWV2</accession>
<feature type="compositionally biased region" description="Basic and acidic residues" evidence="16">
    <location>
        <begin position="962"/>
        <end position="971"/>
    </location>
</feature>
<keyword evidence="11 15" id="KW-1133">Transmembrane helix</keyword>
<comment type="subcellular location">
    <subcellularLocation>
        <location evidence="1">Endomembrane system</location>
        <topology evidence="1">Multi-pass membrane protein</topology>
    </subcellularLocation>
    <subcellularLocation>
        <location evidence="15">Membrane</location>
        <topology evidence="15">Multi-pass membrane protein</topology>
    </subcellularLocation>
</comment>
<sequence length="971" mass="107743">MAFELSPEDLSNSFCVKEECMQMIDSLGGMEGLANKLRTDLKEGLSESEVRENFETRRLFYGDNVYPQKPRKSFMSLWWEACQDTTIIILCLAALISLLIGIFAPAEDGEDSGHAWIEGLAILVAVLLVTIVTAVNEYQQEGQFRELNKVKEDKEVKVIRGGKQTEVRISEIFVGDLVIIDCGDQIPADGILVQSDELTVDESVMTGEPDSLSKSANGDYRMLSGCQCDAGMGRMLLVATGERSQWGITLKKLSDDRQETPLQKNLGDMAEKIGLCGLGVAVLVFCILMIYWFNDIKDKEWSYGYLRDIVDFFIISVTIVVVAVPEGLPLAVTISLAYSMKQMVKDNNLVRKMAACETMGGATDICSDKTGTLTENKMTLEAGWMAGEEFQMVPPNLNVDNEVLHMIHESIAVNSSPSTRVEMRESEGLPPRFVGNKTECALLVFSNLCGYDYEEIRKNTEVTKVYAFSSARKKMSCVVPSGSGHRLYCKGAPEIVLKGCISVMRGDGEEIPLTEDMKGQLLQYVESLAQRGLRTLCLTCRHMPHYNPEVEVDPPEQDLTVLAIVGIRDPIRKEVPDAVLRCQNAGVIVRMVTGDNISTAKKIAEEAGILTEGGLAIEGPVFAKMSDAEIDRIIPDLQVLARSLPMDKLRLVQRLMANKHVVGVTGDGTNDAPALKQADVGLAMGIAGTDVAKEASDIIILDDNFNSCVFSILWGRCIFDNIRKFLQFQLTVNFSALLVAFIGALSQRGSPLKAIQLLWVNLIMDTMAALALGTEKPHQDLLDRPPININKAWLLSNIMIKNIIGQGIYQVVILCFIMFAGPYIWYVEDASTLHYTYIFNSFVFAQIFNEVNSRKCNGELNVFDGFFTNPIFVGVLVVTVILQALIIQFGGLAFHTEPLSLDEWIITILIGFGSMPLGLILRVVPVPRKDAWGFGDIEQKLRSENKLQRMRERHEARKNKKKGESYGEFRD</sequence>
<evidence type="ECO:0000256" key="9">
    <source>
        <dbReference type="ARBA" id="ARBA00022842"/>
    </source>
</evidence>
<evidence type="ECO:0000256" key="15">
    <source>
        <dbReference type="RuleBase" id="RU361146"/>
    </source>
</evidence>
<dbReference type="InterPro" id="IPR044492">
    <property type="entry name" value="P_typ_ATPase_HD_dom"/>
</dbReference>
<dbReference type="FunFam" id="1.20.1110.10:FF:000036">
    <property type="entry name" value="Calcium-transporting ATPase"/>
    <property type="match status" value="1"/>
</dbReference>
<dbReference type="GO" id="GO:0005886">
    <property type="term" value="C:plasma membrane"/>
    <property type="evidence" value="ECO:0007669"/>
    <property type="project" value="TreeGrafter"/>
</dbReference>
<dbReference type="EMBL" id="HBKR01019032">
    <property type="protein sequence ID" value="CAE2307885.1"/>
    <property type="molecule type" value="Transcribed_RNA"/>
</dbReference>
<comment type="catalytic activity">
    <reaction evidence="14 15">
        <text>Ca(2+)(in) + ATP + H2O = Ca(2+)(out) + ADP + phosphate + H(+)</text>
        <dbReference type="Rhea" id="RHEA:18105"/>
        <dbReference type="ChEBI" id="CHEBI:15377"/>
        <dbReference type="ChEBI" id="CHEBI:15378"/>
        <dbReference type="ChEBI" id="CHEBI:29108"/>
        <dbReference type="ChEBI" id="CHEBI:30616"/>
        <dbReference type="ChEBI" id="CHEBI:43474"/>
        <dbReference type="ChEBI" id="CHEBI:456216"/>
        <dbReference type="EC" id="7.2.2.10"/>
    </reaction>
</comment>
<evidence type="ECO:0000256" key="11">
    <source>
        <dbReference type="ARBA" id="ARBA00022989"/>
    </source>
</evidence>
<comment type="caution">
    <text evidence="15">Lacks conserved residue(s) required for the propagation of feature annotation.</text>
</comment>
<dbReference type="SUPFAM" id="SSF81665">
    <property type="entry name" value="Calcium ATPase, transmembrane domain M"/>
    <property type="match status" value="1"/>
</dbReference>
<feature type="transmembrane region" description="Helical" evidence="15">
    <location>
        <begin position="871"/>
        <end position="892"/>
    </location>
</feature>
<evidence type="ECO:0000256" key="3">
    <source>
        <dbReference type="ARBA" id="ARBA00022568"/>
    </source>
</evidence>
<feature type="region of interest" description="Disordered" evidence="16">
    <location>
        <begin position="948"/>
        <end position="971"/>
    </location>
</feature>
<dbReference type="Gene3D" id="3.40.50.1000">
    <property type="entry name" value="HAD superfamily/HAD-like"/>
    <property type="match status" value="1"/>
</dbReference>
<keyword evidence="7 15" id="KW-0106">Calcium</keyword>
<dbReference type="SUPFAM" id="SSF81660">
    <property type="entry name" value="Metal cation-transporting ATPase, ATP-binding domain N"/>
    <property type="match status" value="1"/>
</dbReference>
<evidence type="ECO:0000256" key="12">
    <source>
        <dbReference type="ARBA" id="ARBA00023065"/>
    </source>
</evidence>
<dbReference type="Pfam" id="PF00689">
    <property type="entry name" value="Cation_ATPase_C"/>
    <property type="match status" value="1"/>
</dbReference>
<feature type="transmembrane region" description="Helical" evidence="15">
    <location>
        <begin position="273"/>
        <end position="293"/>
    </location>
</feature>
<organism evidence="18">
    <name type="scientific">Paramoeba aestuarina</name>
    <dbReference type="NCBI Taxonomy" id="180227"/>
    <lineage>
        <taxon>Eukaryota</taxon>
        <taxon>Amoebozoa</taxon>
        <taxon>Discosea</taxon>
        <taxon>Flabellinia</taxon>
        <taxon>Dactylopodida</taxon>
        <taxon>Paramoebidae</taxon>
        <taxon>Paramoeba</taxon>
    </lineage>
</organism>
<feature type="transmembrane region" description="Helical" evidence="15">
    <location>
        <begin position="115"/>
        <end position="135"/>
    </location>
</feature>
<evidence type="ECO:0000256" key="4">
    <source>
        <dbReference type="ARBA" id="ARBA00022692"/>
    </source>
</evidence>
<dbReference type="PRINTS" id="PR00119">
    <property type="entry name" value="CATATPASE"/>
</dbReference>
<evidence type="ECO:0000256" key="2">
    <source>
        <dbReference type="ARBA" id="ARBA00022448"/>
    </source>
</evidence>
<dbReference type="Gene3D" id="2.70.150.10">
    <property type="entry name" value="Calcium-transporting ATPase, cytoplasmic transduction domain A"/>
    <property type="match status" value="1"/>
</dbReference>
<dbReference type="Gene3D" id="3.40.1110.10">
    <property type="entry name" value="Calcium-transporting ATPase, cytoplasmic domain N"/>
    <property type="match status" value="1"/>
</dbReference>
<keyword evidence="8 15" id="KW-0067">ATP-binding</keyword>
<keyword evidence="10" id="KW-1278">Translocase</keyword>
<keyword evidence="6 15" id="KW-0547">Nucleotide-binding</keyword>
<evidence type="ECO:0000256" key="14">
    <source>
        <dbReference type="ARBA" id="ARBA00048694"/>
    </source>
</evidence>
<dbReference type="CDD" id="cd02081">
    <property type="entry name" value="P-type_ATPase_Ca_PMCA-like"/>
    <property type="match status" value="1"/>
</dbReference>
<dbReference type="GO" id="GO:0046872">
    <property type="term" value="F:metal ion binding"/>
    <property type="evidence" value="ECO:0007669"/>
    <property type="project" value="UniProtKB-KW"/>
</dbReference>
<dbReference type="InterPro" id="IPR023299">
    <property type="entry name" value="ATPase_P-typ_cyto_dom_N"/>
</dbReference>
<dbReference type="SFLD" id="SFLDS00003">
    <property type="entry name" value="Haloacid_Dehalogenase"/>
    <property type="match status" value="1"/>
</dbReference>
<dbReference type="InterPro" id="IPR006408">
    <property type="entry name" value="P-type_ATPase_IIB"/>
</dbReference>
<evidence type="ECO:0000313" key="18">
    <source>
        <dbReference type="EMBL" id="CAE2307885.1"/>
    </source>
</evidence>
<keyword evidence="5" id="KW-0479">Metal-binding</keyword>
<dbReference type="SFLD" id="SFLDG00002">
    <property type="entry name" value="C1.7:_P-type_atpase_like"/>
    <property type="match status" value="1"/>
</dbReference>
<dbReference type="InterPro" id="IPR004014">
    <property type="entry name" value="ATPase_P-typ_cation-transptr_N"/>
</dbReference>
<dbReference type="PROSITE" id="PS00154">
    <property type="entry name" value="ATPASE_E1_E2"/>
    <property type="match status" value="1"/>
</dbReference>
<evidence type="ECO:0000256" key="8">
    <source>
        <dbReference type="ARBA" id="ARBA00022840"/>
    </source>
</evidence>
<dbReference type="FunFam" id="1.20.1110.10:FF:000039">
    <property type="entry name" value="Calcium-transporting ATPase"/>
    <property type="match status" value="1"/>
</dbReference>
<dbReference type="PRINTS" id="PR00120">
    <property type="entry name" value="HATPASE"/>
</dbReference>
<feature type="transmembrane region" description="Helical" evidence="15">
    <location>
        <begin position="313"/>
        <end position="338"/>
    </location>
</feature>
<dbReference type="FunFam" id="3.40.50.1000:FF:000193">
    <property type="entry name" value="Plasma membrane calcium-transporting ATPase 2"/>
    <property type="match status" value="1"/>
</dbReference>
<dbReference type="EC" id="7.2.2.10" evidence="15"/>
<evidence type="ECO:0000259" key="17">
    <source>
        <dbReference type="SMART" id="SM00831"/>
    </source>
</evidence>
<evidence type="ECO:0000256" key="13">
    <source>
        <dbReference type="ARBA" id="ARBA00023136"/>
    </source>
</evidence>
<protein>
    <recommendedName>
        <fullName evidence="15">Calcium-transporting ATPase</fullName>
        <ecNumber evidence="15">7.2.2.10</ecNumber>
    </recommendedName>
</protein>
<reference evidence="18" key="1">
    <citation type="submission" date="2021-01" db="EMBL/GenBank/DDBJ databases">
        <authorList>
            <person name="Corre E."/>
            <person name="Pelletier E."/>
            <person name="Niang G."/>
            <person name="Scheremetjew M."/>
            <person name="Finn R."/>
            <person name="Kale V."/>
            <person name="Holt S."/>
            <person name="Cochrane G."/>
            <person name="Meng A."/>
            <person name="Brown T."/>
            <person name="Cohen L."/>
        </authorList>
    </citation>
    <scope>NUCLEOTIDE SEQUENCE</scope>
    <source>
        <strain evidence="18">SoJaBio B1-5/56/2</strain>
    </source>
</reference>
<dbReference type="GO" id="GO:0005524">
    <property type="term" value="F:ATP binding"/>
    <property type="evidence" value="ECO:0007669"/>
    <property type="project" value="UniProtKB-KW"/>
</dbReference>
<evidence type="ECO:0000256" key="7">
    <source>
        <dbReference type="ARBA" id="ARBA00022837"/>
    </source>
</evidence>
<dbReference type="InterPro" id="IPR059000">
    <property type="entry name" value="ATPase_P-type_domA"/>
</dbReference>
<dbReference type="PANTHER" id="PTHR24093">
    <property type="entry name" value="CATION TRANSPORTING ATPASE"/>
    <property type="match status" value="1"/>
</dbReference>
<evidence type="ECO:0000256" key="16">
    <source>
        <dbReference type="SAM" id="MobiDB-lite"/>
    </source>
</evidence>
<keyword evidence="3 15" id="KW-0109">Calcium transport</keyword>
<dbReference type="InterPro" id="IPR008250">
    <property type="entry name" value="ATPase_P-typ_transduc_dom_A_sf"/>
</dbReference>
<dbReference type="SUPFAM" id="SSF81653">
    <property type="entry name" value="Calcium ATPase, transduction domain A"/>
    <property type="match status" value="1"/>
</dbReference>
<keyword evidence="9" id="KW-0460">Magnesium</keyword>
<dbReference type="GO" id="GO:0016887">
    <property type="term" value="F:ATP hydrolysis activity"/>
    <property type="evidence" value="ECO:0007669"/>
    <property type="project" value="InterPro"/>
</dbReference>